<reference evidence="3 4" key="1">
    <citation type="submission" date="2020-08" db="EMBL/GenBank/DDBJ databases">
        <title>Sequencing the genomes of 1000 actinobacteria strains.</title>
        <authorList>
            <person name="Klenk H.-P."/>
        </authorList>
    </citation>
    <scope>NUCLEOTIDE SEQUENCE [LARGE SCALE GENOMIC DNA]</scope>
    <source>
        <strain evidence="3 4">DSM 23040</strain>
    </source>
</reference>
<gene>
    <name evidence="3" type="ORF">FHX50_002013</name>
</gene>
<dbReference type="PROSITE" id="PS51729">
    <property type="entry name" value="GNAT_YJDJ"/>
    <property type="match status" value="1"/>
</dbReference>
<evidence type="ECO:0000313" key="3">
    <source>
        <dbReference type="EMBL" id="MBB3023712.1"/>
    </source>
</evidence>
<evidence type="ECO:0000313" key="4">
    <source>
        <dbReference type="Proteomes" id="UP000568050"/>
    </source>
</evidence>
<dbReference type="PROSITE" id="PS51186">
    <property type="entry name" value="GNAT"/>
    <property type="match status" value="1"/>
</dbReference>
<feature type="domain" description="N-acetyltransferase" evidence="1">
    <location>
        <begin position="1"/>
        <end position="96"/>
    </location>
</feature>
<name>A0A839QUF7_9MICO</name>
<dbReference type="AlphaFoldDB" id="A0A839QUF7"/>
<keyword evidence="4" id="KW-1185">Reference proteome</keyword>
<evidence type="ECO:0000259" key="1">
    <source>
        <dbReference type="PROSITE" id="PS51186"/>
    </source>
</evidence>
<sequence length="96" mass="10423">MAAPIVTDNQQRSRFEAHLDDRLAGFADYRLSPGGIVTIPHTEVDPEFEGQGVGSALVRAALDAIRADGHRVNPACPFVAGWIDRHPEYQDLLADG</sequence>
<comment type="caution">
    <text evidence="3">The sequence shown here is derived from an EMBL/GenBank/DDBJ whole genome shotgun (WGS) entry which is preliminary data.</text>
</comment>
<evidence type="ECO:0008006" key="5">
    <source>
        <dbReference type="Google" id="ProtNLM"/>
    </source>
</evidence>
<dbReference type="PANTHER" id="PTHR31435:SF10">
    <property type="entry name" value="BSR4717 PROTEIN"/>
    <property type="match status" value="1"/>
</dbReference>
<dbReference type="CDD" id="cd04301">
    <property type="entry name" value="NAT_SF"/>
    <property type="match status" value="1"/>
</dbReference>
<dbReference type="Proteomes" id="UP000568050">
    <property type="component" value="Unassembled WGS sequence"/>
</dbReference>
<dbReference type="InterPro" id="IPR031165">
    <property type="entry name" value="GNAT_YJDJ"/>
</dbReference>
<dbReference type="EMBL" id="JACHWP010000010">
    <property type="protein sequence ID" value="MBB3023712.1"/>
    <property type="molecule type" value="Genomic_DNA"/>
</dbReference>
<dbReference type="Pfam" id="PF14542">
    <property type="entry name" value="Acetyltransf_CG"/>
    <property type="match status" value="1"/>
</dbReference>
<dbReference type="SUPFAM" id="SSF55729">
    <property type="entry name" value="Acyl-CoA N-acyltransferases (Nat)"/>
    <property type="match status" value="1"/>
</dbReference>
<dbReference type="Gene3D" id="3.40.630.30">
    <property type="match status" value="1"/>
</dbReference>
<accession>A0A839QUF7</accession>
<feature type="domain" description="N-acetyltransferase" evidence="2">
    <location>
        <begin position="7"/>
        <end position="94"/>
    </location>
</feature>
<dbReference type="InterPro" id="IPR000182">
    <property type="entry name" value="GNAT_dom"/>
</dbReference>
<dbReference type="InterPro" id="IPR016181">
    <property type="entry name" value="Acyl_CoA_acyltransferase"/>
</dbReference>
<dbReference type="PANTHER" id="PTHR31435">
    <property type="entry name" value="PROTEIN NATD1"/>
    <property type="match status" value="1"/>
</dbReference>
<dbReference type="InterPro" id="IPR045057">
    <property type="entry name" value="Gcn5-rel_NAT"/>
</dbReference>
<proteinExistence type="predicted"/>
<evidence type="ECO:0000259" key="2">
    <source>
        <dbReference type="PROSITE" id="PS51729"/>
    </source>
</evidence>
<organism evidence="3 4">
    <name type="scientific">Helcobacillus massiliensis</name>
    <dbReference type="NCBI Taxonomy" id="521392"/>
    <lineage>
        <taxon>Bacteria</taxon>
        <taxon>Bacillati</taxon>
        <taxon>Actinomycetota</taxon>
        <taxon>Actinomycetes</taxon>
        <taxon>Micrococcales</taxon>
        <taxon>Dermabacteraceae</taxon>
        <taxon>Helcobacillus</taxon>
    </lineage>
</organism>
<protein>
    <recommendedName>
        <fullName evidence="5">GNAT family N-acetyltransferase</fullName>
    </recommendedName>
</protein>
<dbReference type="GO" id="GO:0016747">
    <property type="term" value="F:acyltransferase activity, transferring groups other than amino-acyl groups"/>
    <property type="evidence" value="ECO:0007669"/>
    <property type="project" value="InterPro"/>
</dbReference>
<dbReference type="RefSeq" id="WP_183377056.1">
    <property type="nucleotide sequence ID" value="NZ_CBCSFZ010000039.1"/>
</dbReference>